<name>A0A0J8G577_CLOCY</name>
<keyword evidence="1" id="KW-0812">Transmembrane</keyword>
<organism evidence="2 3">
    <name type="scientific">Clostridium cylindrosporum DSM 605</name>
    <dbReference type="NCBI Taxonomy" id="1121307"/>
    <lineage>
        <taxon>Bacteria</taxon>
        <taxon>Bacillati</taxon>
        <taxon>Bacillota</taxon>
        <taxon>Clostridia</taxon>
        <taxon>Eubacteriales</taxon>
        <taxon>Clostridiaceae</taxon>
        <taxon>Clostridium</taxon>
    </lineage>
</organism>
<evidence type="ECO:0000313" key="3">
    <source>
        <dbReference type="Proteomes" id="UP000036756"/>
    </source>
</evidence>
<proteinExistence type="predicted"/>
<feature type="transmembrane region" description="Helical" evidence="1">
    <location>
        <begin position="12"/>
        <end position="32"/>
    </location>
</feature>
<gene>
    <name evidence="2" type="primary">spoIIR</name>
    <name evidence="2" type="ORF">CLCY_5c00550</name>
</gene>
<evidence type="ECO:0000313" key="2">
    <source>
        <dbReference type="EMBL" id="KMT22816.1"/>
    </source>
</evidence>
<keyword evidence="1" id="KW-1133">Transmembrane helix</keyword>
<dbReference type="NCBIfam" id="TIGR02837">
    <property type="entry name" value="spore_II_R"/>
    <property type="match status" value="1"/>
</dbReference>
<keyword evidence="3" id="KW-1185">Reference proteome</keyword>
<dbReference type="RefSeq" id="WP_082141670.1">
    <property type="nucleotide sequence ID" value="NZ_LFVU01000004.1"/>
</dbReference>
<dbReference type="STRING" id="1121307.CLCY_5c00550"/>
<dbReference type="Proteomes" id="UP000036756">
    <property type="component" value="Unassembled WGS sequence"/>
</dbReference>
<accession>A0A0J8G577</accession>
<dbReference type="EMBL" id="LFVU01000004">
    <property type="protein sequence ID" value="KMT22816.1"/>
    <property type="molecule type" value="Genomic_DNA"/>
</dbReference>
<dbReference type="Pfam" id="PF09551">
    <property type="entry name" value="Spore_II_R"/>
    <property type="match status" value="1"/>
</dbReference>
<dbReference type="AlphaFoldDB" id="A0A0J8G577"/>
<dbReference type="InterPro" id="IPR014202">
    <property type="entry name" value="Spore_II_R"/>
</dbReference>
<evidence type="ECO:0000256" key="1">
    <source>
        <dbReference type="SAM" id="Phobius"/>
    </source>
</evidence>
<sequence>MKLLDKIKKNKIKVIIALMTSITIGSLGAFIYNRSNSLNDKVVRFHVLANSDSNLDQGVKIKVKDNVIKYVQPLLKNSKSIDESKEILENNKANIINLANKVLKQNGQTYTARAEIGRFDFPVKSYGDIVFPSGEYDAFRIILGEGEGKNWWCVMFPPLCFVDVKNAVADEEMEKELKKVLTDDELKSITQNKAKDKTKFKLKSLEVLQDIFK</sequence>
<comment type="caution">
    <text evidence="2">The sequence shown here is derived from an EMBL/GenBank/DDBJ whole genome shotgun (WGS) entry which is preliminary data.</text>
</comment>
<keyword evidence="1" id="KW-0472">Membrane</keyword>
<protein>
    <submittedName>
        <fullName evidence="2">Stage II sporulation protein R</fullName>
    </submittedName>
</protein>
<dbReference type="PATRIC" id="fig|1121307.3.peg.1987"/>
<reference evidence="2 3" key="1">
    <citation type="submission" date="2015-06" db="EMBL/GenBank/DDBJ databases">
        <title>Draft genome sequence of the purine-degrading Clostridium cylindrosporum HC-1 (DSM 605).</title>
        <authorList>
            <person name="Poehlein A."/>
            <person name="Schiel-Bengelsdorf B."/>
            <person name="Bengelsdorf F."/>
            <person name="Daniel R."/>
            <person name="Duerre P."/>
        </authorList>
    </citation>
    <scope>NUCLEOTIDE SEQUENCE [LARGE SCALE GENOMIC DNA]</scope>
    <source>
        <strain evidence="2 3">DSM 605</strain>
    </source>
</reference>
<dbReference type="OrthoDB" id="9793324at2"/>